<comment type="caution">
    <text evidence="2">The sequence shown here is derived from an EMBL/GenBank/DDBJ whole genome shotgun (WGS) entry which is preliminary data.</text>
</comment>
<accession>A0A5A7R0G3</accession>
<evidence type="ECO:0000313" key="3">
    <source>
        <dbReference type="Proteomes" id="UP000325081"/>
    </source>
</evidence>
<dbReference type="AlphaFoldDB" id="A0A5A7R0G3"/>
<keyword evidence="2" id="KW-0675">Receptor</keyword>
<keyword evidence="3" id="KW-1185">Reference proteome</keyword>
<protein>
    <submittedName>
        <fullName evidence="2">N-acetylglucosamine-regulated TonB-dependentouter membrane receptor</fullName>
    </submittedName>
</protein>
<evidence type="ECO:0000313" key="2">
    <source>
        <dbReference type="EMBL" id="GER51180.1"/>
    </source>
</evidence>
<feature type="compositionally biased region" description="Basic and acidic residues" evidence="1">
    <location>
        <begin position="76"/>
        <end position="88"/>
    </location>
</feature>
<sequence>MKSSDTVYASNFFGLPSLSTIIRTEKPSVGRRWRRRLQGKWLRAGCGPTEGVDDDDVRTACDGRRAGQGRWRTASRARDGEDGSKQDRDLEKKTIAILNVRSGCKWKSEVATIQGYGINTGYPITLTNLSHFWRALTED</sequence>
<evidence type="ECO:0000256" key="1">
    <source>
        <dbReference type="SAM" id="MobiDB-lite"/>
    </source>
</evidence>
<dbReference type="EMBL" id="BKCP01009560">
    <property type="protein sequence ID" value="GER51180.1"/>
    <property type="molecule type" value="Genomic_DNA"/>
</dbReference>
<name>A0A5A7R0G3_STRAF</name>
<dbReference type="Proteomes" id="UP000325081">
    <property type="component" value="Unassembled WGS sequence"/>
</dbReference>
<gene>
    <name evidence="2" type="ORF">STAS_28539</name>
</gene>
<reference evidence="3" key="1">
    <citation type="journal article" date="2019" name="Curr. Biol.">
        <title>Genome Sequence of Striga asiatica Provides Insight into the Evolution of Plant Parasitism.</title>
        <authorList>
            <person name="Yoshida S."/>
            <person name="Kim S."/>
            <person name="Wafula E.K."/>
            <person name="Tanskanen J."/>
            <person name="Kim Y.M."/>
            <person name="Honaas L."/>
            <person name="Yang Z."/>
            <person name="Spallek T."/>
            <person name="Conn C.E."/>
            <person name="Ichihashi Y."/>
            <person name="Cheong K."/>
            <person name="Cui S."/>
            <person name="Der J.P."/>
            <person name="Gundlach H."/>
            <person name="Jiao Y."/>
            <person name="Hori C."/>
            <person name="Ishida J.K."/>
            <person name="Kasahara H."/>
            <person name="Kiba T."/>
            <person name="Kim M.S."/>
            <person name="Koo N."/>
            <person name="Laohavisit A."/>
            <person name="Lee Y.H."/>
            <person name="Lumba S."/>
            <person name="McCourt P."/>
            <person name="Mortimer J.C."/>
            <person name="Mutuku J.M."/>
            <person name="Nomura T."/>
            <person name="Sasaki-Sekimoto Y."/>
            <person name="Seto Y."/>
            <person name="Wang Y."/>
            <person name="Wakatake T."/>
            <person name="Sakakibara H."/>
            <person name="Demura T."/>
            <person name="Yamaguchi S."/>
            <person name="Yoneyama K."/>
            <person name="Manabe R.I."/>
            <person name="Nelson D.C."/>
            <person name="Schulman A.H."/>
            <person name="Timko M.P."/>
            <person name="dePamphilis C.W."/>
            <person name="Choi D."/>
            <person name="Shirasu K."/>
        </authorList>
    </citation>
    <scope>NUCLEOTIDE SEQUENCE [LARGE SCALE GENOMIC DNA]</scope>
    <source>
        <strain evidence="3">cv. UVA1</strain>
    </source>
</reference>
<feature type="region of interest" description="Disordered" evidence="1">
    <location>
        <begin position="64"/>
        <end position="88"/>
    </location>
</feature>
<organism evidence="2 3">
    <name type="scientific">Striga asiatica</name>
    <name type="common">Asiatic witchweed</name>
    <name type="synonym">Buchnera asiatica</name>
    <dbReference type="NCBI Taxonomy" id="4170"/>
    <lineage>
        <taxon>Eukaryota</taxon>
        <taxon>Viridiplantae</taxon>
        <taxon>Streptophyta</taxon>
        <taxon>Embryophyta</taxon>
        <taxon>Tracheophyta</taxon>
        <taxon>Spermatophyta</taxon>
        <taxon>Magnoliopsida</taxon>
        <taxon>eudicotyledons</taxon>
        <taxon>Gunneridae</taxon>
        <taxon>Pentapetalae</taxon>
        <taxon>asterids</taxon>
        <taxon>lamiids</taxon>
        <taxon>Lamiales</taxon>
        <taxon>Orobanchaceae</taxon>
        <taxon>Buchnereae</taxon>
        <taxon>Striga</taxon>
    </lineage>
</organism>
<proteinExistence type="predicted"/>